<dbReference type="Proteomes" id="UP001151760">
    <property type="component" value="Unassembled WGS sequence"/>
</dbReference>
<evidence type="ECO:0000256" key="1">
    <source>
        <dbReference type="SAM" id="MobiDB-lite"/>
    </source>
</evidence>
<keyword evidence="3" id="KW-1185">Reference proteome</keyword>
<proteinExistence type="predicted"/>
<sequence>MEDEHLDTIPVTESANTIKSSVEDLVPTPSESADLSDGKSECDSLFRLYPHADSESLWWRIDLFLASDDSMPPGIEIDDYDSEGDIRFLEELLSNDSPPLPENESFSLDHFDDPSLPRPPPEPPDVEICFNFEPDAGVVTKKVVGDISEHDVLMPICVAHPTHPLSSVKRIENEAKTVAGTRYEIRTDQLWRINVVVNGGLVLQTVKTDMVKHDVEVESLDECVDEIDKLAELIGEMQLKQEDQKWVKEGGKHGRCSWVLVGGKICFEVTGKEFGGLSLLVPQGNKVDCKLGPCGDIGLRVW</sequence>
<reference evidence="2" key="2">
    <citation type="submission" date="2022-01" db="EMBL/GenBank/DDBJ databases">
        <authorList>
            <person name="Yamashiro T."/>
            <person name="Shiraishi A."/>
            <person name="Satake H."/>
            <person name="Nakayama K."/>
        </authorList>
    </citation>
    <scope>NUCLEOTIDE SEQUENCE</scope>
</reference>
<feature type="region of interest" description="Disordered" evidence="1">
    <location>
        <begin position="94"/>
        <end position="122"/>
    </location>
</feature>
<protein>
    <submittedName>
        <fullName evidence="2">Uncharacterized protein</fullName>
    </submittedName>
</protein>
<name>A0ABQ4YCE1_9ASTR</name>
<evidence type="ECO:0000313" key="2">
    <source>
        <dbReference type="EMBL" id="GJS74620.1"/>
    </source>
</evidence>
<accession>A0ABQ4YCE1</accession>
<comment type="caution">
    <text evidence="2">The sequence shown here is derived from an EMBL/GenBank/DDBJ whole genome shotgun (WGS) entry which is preliminary data.</text>
</comment>
<evidence type="ECO:0000313" key="3">
    <source>
        <dbReference type="Proteomes" id="UP001151760"/>
    </source>
</evidence>
<dbReference type="EMBL" id="BQNB010010244">
    <property type="protein sequence ID" value="GJS74620.1"/>
    <property type="molecule type" value="Genomic_DNA"/>
</dbReference>
<reference evidence="2" key="1">
    <citation type="journal article" date="2022" name="Int. J. Mol. Sci.">
        <title>Draft Genome of Tanacetum Coccineum: Genomic Comparison of Closely Related Tanacetum-Family Plants.</title>
        <authorList>
            <person name="Yamashiro T."/>
            <person name="Shiraishi A."/>
            <person name="Nakayama K."/>
            <person name="Satake H."/>
        </authorList>
    </citation>
    <scope>NUCLEOTIDE SEQUENCE</scope>
</reference>
<organism evidence="2 3">
    <name type="scientific">Tanacetum coccineum</name>
    <dbReference type="NCBI Taxonomy" id="301880"/>
    <lineage>
        <taxon>Eukaryota</taxon>
        <taxon>Viridiplantae</taxon>
        <taxon>Streptophyta</taxon>
        <taxon>Embryophyta</taxon>
        <taxon>Tracheophyta</taxon>
        <taxon>Spermatophyta</taxon>
        <taxon>Magnoliopsida</taxon>
        <taxon>eudicotyledons</taxon>
        <taxon>Gunneridae</taxon>
        <taxon>Pentapetalae</taxon>
        <taxon>asterids</taxon>
        <taxon>campanulids</taxon>
        <taxon>Asterales</taxon>
        <taxon>Asteraceae</taxon>
        <taxon>Asteroideae</taxon>
        <taxon>Anthemideae</taxon>
        <taxon>Anthemidinae</taxon>
        <taxon>Tanacetum</taxon>
    </lineage>
</organism>
<gene>
    <name evidence="2" type="ORF">Tco_0707461</name>
</gene>